<evidence type="ECO:0000256" key="2">
    <source>
        <dbReference type="ARBA" id="ARBA00022692"/>
    </source>
</evidence>
<feature type="transmembrane region" description="Helical" evidence="5">
    <location>
        <begin position="40"/>
        <end position="62"/>
    </location>
</feature>
<protein>
    <recommendedName>
        <fullName evidence="6">EamA domain-containing protein</fullName>
    </recommendedName>
</protein>
<dbReference type="InterPro" id="IPR037185">
    <property type="entry name" value="EmrE-like"/>
</dbReference>
<comment type="caution">
    <text evidence="7">The sequence shown here is derived from an EMBL/GenBank/DDBJ whole genome shotgun (WGS) entry which is preliminary data.</text>
</comment>
<feature type="transmembrane region" description="Helical" evidence="5">
    <location>
        <begin position="201"/>
        <end position="222"/>
    </location>
</feature>
<gene>
    <name evidence="7" type="ORF">GCM10007209_35650</name>
</gene>
<dbReference type="RefSeq" id="WP_188424821.1">
    <property type="nucleotide sequence ID" value="NZ_BMCI01000008.1"/>
</dbReference>
<dbReference type="Proteomes" id="UP000646833">
    <property type="component" value="Unassembled WGS sequence"/>
</dbReference>
<reference evidence="7" key="1">
    <citation type="journal article" date="2014" name="Int. J. Syst. Evol. Microbiol.">
        <title>Complete genome sequence of Corynebacterium casei LMG S-19264T (=DSM 44701T), isolated from a smear-ripened cheese.</title>
        <authorList>
            <consortium name="US DOE Joint Genome Institute (JGI-PGF)"/>
            <person name="Walter F."/>
            <person name="Albersmeier A."/>
            <person name="Kalinowski J."/>
            <person name="Ruckert C."/>
        </authorList>
    </citation>
    <scope>NUCLEOTIDE SEQUENCE</scope>
    <source>
        <strain evidence="7">CCM 7217</strain>
    </source>
</reference>
<evidence type="ECO:0000256" key="5">
    <source>
        <dbReference type="SAM" id="Phobius"/>
    </source>
</evidence>
<keyword evidence="3 5" id="KW-1133">Transmembrane helix</keyword>
<keyword evidence="2 5" id="KW-0812">Transmembrane</keyword>
<sequence length="310" mass="31728">MSIIELSAGLALLASICSGLQALAVEYGLSNGEFDEDRSPALTAAVVSVAVGVTVFWALLFFRDVSLRDATVVKLLPFALAGLANPAAFRLLYFQSIDRIGARISAAVVSANPAVAALLAVPVLGESLTLGSGIGLLCIVGGGGLLHVTGATGAETTDIIADELSALNGRDLLAPLAAMGLLAGSFVLVKTGLENYSKPLVATAVGQTAALVAFGMLFVASGTSRHRVRIRDSTALLAFTLAGAFVAANWLAWFTALQLGSVVTVAPLSNLYPLVVVILSYAIARQLPRSPRVIVAIGSIVAGATLMQVT</sequence>
<feature type="transmembrane region" description="Helical" evidence="5">
    <location>
        <begin position="130"/>
        <end position="151"/>
    </location>
</feature>
<evidence type="ECO:0000259" key="6">
    <source>
        <dbReference type="Pfam" id="PF00892"/>
    </source>
</evidence>
<reference evidence="7" key="2">
    <citation type="submission" date="2020-09" db="EMBL/GenBank/DDBJ databases">
        <authorList>
            <person name="Sun Q."/>
            <person name="Sedlacek I."/>
        </authorList>
    </citation>
    <scope>NUCLEOTIDE SEQUENCE</scope>
    <source>
        <strain evidence="7">CCM 7217</strain>
    </source>
</reference>
<proteinExistence type="predicted"/>
<dbReference type="PANTHER" id="PTHR32322">
    <property type="entry name" value="INNER MEMBRANE TRANSPORTER"/>
    <property type="match status" value="1"/>
</dbReference>
<comment type="subcellular location">
    <subcellularLocation>
        <location evidence="1">Membrane</location>
        <topology evidence="1">Multi-pass membrane protein</topology>
    </subcellularLocation>
</comment>
<feature type="domain" description="EamA" evidence="6">
    <location>
        <begin position="10"/>
        <end position="142"/>
    </location>
</feature>
<dbReference type="SUPFAM" id="SSF103481">
    <property type="entry name" value="Multidrug resistance efflux transporter EmrE"/>
    <property type="match status" value="2"/>
</dbReference>
<organism evidence="7 8">
    <name type="scientific">Haloferax sulfurifontis</name>
    <dbReference type="NCBI Taxonomy" id="255616"/>
    <lineage>
        <taxon>Archaea</taxon>
        <taxon>Methanobacteriati</taxon>
        <taxon>Methanobacteriota</taxon>
        <taxon>Stenosarchaea group</taxon>
        <taxon>Halobacteria</taxon>
        <taxon>Halobacteriales</taxon>
        <taxon>Haloferacaceae</taxon>
        <taxon>Haloferax</taxon>
    </lineage>
</organism>
<dbReference type="PANTHER" id="PTHR32322:SF2">
    <property type="entry name" value="EAMA DOMAIN-CONTAINING PROTEIN"/>
    <property type="match status" value="1"/>
</dbReference>
<evidence type="ECO:0000256" key="1">
    <source>
        <dbReference type="ARBA" id="ARBA00004141"/>
    </source>
</evidence>
<dbReference type="InterPro" id="IPR000620">
    <property type="entry name" value="EamA_dom"/>
</dbReference>
<feature type="transmembrane region" description="Helical" evidence="5">
    <location>
        <begin position="259"/>
        <end position="281"/>
    </location>
</feature>
<evidence type="ECO:0000313" key="7">
    <source>
        <dbReference type="EMBL" id="GGC70599.1"/>
    </source>
</evidence>
<evidence type="ECO:0000256" key="3">
    <source>
        <dbReference type="ARBA" id="ARBA00022989"/>
    </source>
</evidence>
<dbReference type="Pfam" id="PF00892">
    <property type="entry name" value="EamA"/>
    <property type="match status" value="2"/>
</dbReference>
<feature type="transmembrane region" description="Helical" evidence="5">
    <location>
        <begin position="172"/>
        <end position="189"/>
    </location>
</feature>
<evidence type="ECO:0000256" key="4">
    <source>
        <dbReference type="ARBA" id="ARBA00023136"/>
    </source>
</evidence>
<dbReference type="AlphaFoldDB" id="A0A830EAV4"/>
<evidence type="ECO:0000313" key="8">
    <source>
        <dbReference type="Proteomes" id="UP000646833"/>
    </source>
</evidence>
<keyword evidence="4 5" id="KW-0472">Membrane</keyword>
<feature type="domain" description="EamA" evidence="6">
    <location>
        <begin position="176"/>
        <end position="306"/>
    </location>
</feature>
<dbReference type="InterPro" id="IPR050638">
    <property type="entry name" value="AA-Vitamin_Transporters"/>
</dbReference>
<name>A0A830EAV4_9EURY</name>
<feature type="transmembrane region" description="Helical" evidence="5">
    <location>
        <begin position="234"/>
        <end position="253"/>
    </location>
</feature>
<dbReference type="GO" id="GO:0016020">
    <property type="term" value="C:membrane"/>
    <property type="evidence" value="ECO:0007669"/>
    <property type="project" value="UniProtKB-SubCell"/>
</dbReference>
<accession>A0A830EAV4</accession>
<dbReference type="EMBL" id="BMCI01000008">
    <property type="protein sequence ID" value="GGC70599.1"/>
    <property type="molecule type" value="Genomic_DNA"/>
</dbReference>